<evidence type="ECO:0008006" key="3">
    <source>
        <dbReference type="Google" id="ProtNLM"/>
    </source>
</evidence>
<name>A0A6J5KFV3_9BURK</name>
<dbReference type="PANTHER" id="PTHR40267:SF1">
    <property type="entry name" value="BLR3294 PROTEIN"/>
    <property type="match status" value="1"/>
</dbReference>
<dbReference type="Gene3D" id="3.40.50.12500">
    <property type="match status" value="1"/>
</dbReference>
<dbReference type="InterPro" id="IPR053714">
    <property type="entry name" value="Iso_Racemase_Enz_sf"/>
</dbReference>
<dbReference type="AlphaFoldDB" id="A0A6J5KFV3"/>
<sequence>MKDNDAEQWTKVPVAVRDSRRTRIGLIALDIDDVVESDLREFLRGTSAEVVTTRIMTARGTCESRRILETEISRAAQSLLPTSDIEAIVFGCTSAAVKMGSSRISAILHRERPNVMVVDPASACLSVLDSIGAQSVGLITPYSSDTSELTASHFENASINVRSRVRFDIDSGRPEQPSLDEFRQACAIVCAGRRLDCIFISCMGLRTNHIYRELALEFDLPVLTSTYVVARTLMDTVLRSKSSWEPAQCNHKNAT</sequence>
<reference evidence="1 2" key="1">
    <citation type="submission" date="2020-04" db="EMBL/GenBank/DDBJ databases">
        <authorList>
            <person name="De Canck E."/>
        </authorList>
    </citation>
    <scope>NUCLEOTIDE SEQUENCE [LARGE SCALE GENOMIC DNA]</scope>
    <source>
        <strain evidence="1 2">LMG 9964</strain>
    </source>
</reference>
<protein>
    <recommendedName>
        <fullName evidence="3">Maleate isomerase</fullName>
    </recommendedName>
</protein>
<evidence type="ECO:0000313" key="1">
    <source>
        <dbReference type="EMBL" id="CAB4051865.1"/>
    </source>
</evidence>
<organism evidence="1 2">
    <name type="scientific">Paraburkholderia phenoliruptrix</name>
    <dbReference type="NCBI Taxonomy" id="252970"/>
    <lineage>
        <taxon>Bacteria</taxon>
        <taxon>Pseudomonadati</taxon>
        <taxon>Pseudomonadota</taxon>
        <taxon>Betaproteobacteria</taxon>
        <taxon>Burkholderiales</taxon>
        <taxon>Burkholderiaceae</taxon>
        <taxon>Paraburkholderia</taxon>
    </lineage>
</organism>
<accession>A0A6J5KFV3</accession>
<dbReference type="InterPro" id="IPR026286">
    <property type="entry name" value="MaiA/AMDase"/>
</dbReference>
<dbReference type="Proteomes" id="UP000494102">
    <property type="component" value="Unassembled WGS sequence"/>
</dbReference>
<gene>
    <name evidence="1" type="ORF">LMG9964_05545</name>
</gene>
<dbReference type="RefSeq" id="WP_015004644.1">
    <property type="nucleotide sequence ID" value="NZ_CADILN010000010.1"/>
</dbReference>
<evidence type="ECO:0000313" key="2">
    <source>
        <dbReference type="Proteomes" id="UP000494102"/>
    </source>
</evidence>
<dbReference type="EMBL" id="CADILN010000010">
    <property type="protein sequence ID" value="CAB4051865.1"/>
    <property type="molecule type" value="Genomic_DNA"/>
</dbReference>
<dbReference type="PANTHER" id="PTHR40267">
    <property type="entry name" value="BLR3294 PROTEIN"/>
    <property type="match status" value="1"/>
</dbReference>
<dbReference type="GeneID" id="27801727"/>
<proteinExistence type="predicted"/>